<accession>E2ZCR2</accession>
<dbReference type="GO" id="GO:0006508">
    <property type="term" value="P:proteolysis"/>
    <property type="evidence" value="ECO:0007669"/>
    <property type="project" value="UniProtKB-KW"/>
</dbReference>
<evidence type="ECO:0000256" key="3">
    <source>
        <dbReference type="ARBA" id="ARBA00022475"/>
    </source>
</evidence>
<comment type="similarity">
    <text evidence="2 12">Belongs to the peptidase M48B family.</text>
</comment>
<comment type="caution">
    <text evidence="14">The sequence shown here is derived from an EMBL/GenBank/DDBJ whole genome shotgun (WGS) entry which is preliminary data.</text>
</comment>
<evidence type="ECO:0000256" key="4">
    <source>
        <dbReference type="ARBA" id="ARBA00022670"/>
    </source>
</evidence>
<dbReference type="GO" id="GO:0008270">
    <property type="term" value="F:zinc ion binding"/>
    <property type="evidence" value="ECO:0007669"/>
    <property type="project" value="UniProtKB-UniRule"/>
</dbReference>
<evidence type="ECO:0000256" key="2">
    <source>
        <dbReference type="ARBA" id="ARBA00009779"/>
    </source>
</evidence>
<evidence type="ECO:0000256" key="7">
    <source>
        <dbReference type="ARBA" id="ARBA00022801"/>
    </source>
</evidence>
<keyword evidence="7 12" id="KW-0378">Hydrolase</keyword>
<reference evidence="14 15" key="1">
    <citation type="submission" date="2010-08" db="EMBL/GenBank/DDBJ databases">
        <authorList>
            <person name="Weinstock G."/>
            <person name="Sodergren E."/>
            <person name="Clifton S."/>
            <person name="Fulton L."/>
            <person name="Fulton B."/>
            <person name="Courtney L."/>
            <person name="Fronick C."/>
            <person name="Harrison M."/>
            <person name="Strong C."/>
            <person name="Farmer C."/>
            <person name="Delahaunty K."/>
            <person name="Markovic C."/>
            <person name="Hall O."/>
            <person name="Minx P."/>
            <person name="Tomlinson C."/>
            <person name="Mitreva M."/>
            <person name="Hou S."/>
            <person name="Chen J."/>
            <person name="Wollam A."/>
            <person name="Pepin K.H."/>
            <person name="Johnson M."/>
            <person name="Bhonagiri V."/>
            <person name="Zhang X."/>
            <person name="Suruliraj S."/>
            <person name="Warren W."/>
            <person name="Chinwalla A."/>
            <person name="Mardis E.R."/>
            <person name="Wilson R.K."/>
        </authorList>
    </citation>
    <scope>NUCLEOTIDE SEQUENCE [LARGE SCALE GENOMIC DNA]</scope>
    <source>
        <strain evidence="14 15">F0359</strain>
    </source>
</reference>
<feature type="transmembrane region" description="Helical" evidence="12">
    <location>
        <begin position="138"/>
        <end position="160"/>
    </location>
</feature>
<dbReference type="HOGENOM" id="CLU_042266_3_0_9"/>
<dbReference type="PANTHER" id="PTHR43221:SF1">
    <property type="entry name" value="PROTEASE HTPX"/>
    <property type="match status" value="1"/>
</dbReference>
<dbReference type="AlphaFoldDB" id="E2ZCR2"/>
<dbReference type="RefSeq" id="WP_006942085.1">
    <property type="nucleotide sequence ID" value="NZ_GL538208.1"/>
</dbReference>
<keyword evidence="15" id="KW-1185">Reference proteome</keyword>
<keyword evidence="5 12" id="KW-0812">Transmembrane</keyword>
<keyword evidence="8 12" id="KW-0862">Zinc</keyword>
<dbReference type="Gene3D" id="3.30.2010.10">
    <property type="entry name" value="Metalloproteases ('zincins'), catalytic domain"/>
    <property type="match status" value="1"/>
</dbReference>
<sequence length="289" mass="31049">MNNIKTVFFMTLMGVIFLALGYVAGGRSGMTFALVFAIGINVFSYWFSDSMVLRMYNAREVGSDSRLYHIVQDLAKRDGLPVPRVYVIASDVPNAFATGRSPSHAAVAATEGILTMLDDEEIRGVLAHEMSHIKHRDILISTIVATFATAVSYLANILQWAAIFGGGRDNDDDNGGGGGIIGLLASIIIAPLAATMVQLAVSRTREYMADDAGGRLTGDPLALASALAKIDAYAHRRVLPGATESTAHMCIINPFAGVGSGIAKLFSTHPSTQDRIARLQKLDRELHRR</sequence>
<evidence type="ECO:0000259" key="13">
    <source>
        <dbReference type="Pfam" id="PF01435"/>
    </source>
</evidence>
<feature type="transmembrane region" description="Helical" evidence="12">
    <location>
        <begin position="30"/>
        <end position="47"/>
    </location>
</feature>
<feature type="domain" description="Peptidase M48" evidence="13">
    <location>
        <begin position="65"/>
        <end position="282"/>
    </location>
</feature>
<comment type="subcellular location">
    <subcellularLocation>
        <location evidence="1 12">Cell membrane</location>
        <topology evidence="1 12">Multi-pass membrane protein</topology>
    </subcellularLocation>
</comment>
<gene>
    <name evidence="12" type="primary">htpX</name>
    <name evidence="14" type="ORF">HMPREF9429_01015</name>
</gene>
<dbReference type="EC" id="3.4.24.-" evidence="12"/>
<dbReference type="Pfam" id="PF01435">
    <property type="entry name" value="Peptidase_M48"/>
    <property type="match status" value="1"/>
</dbReference>
<organism evidence="14 15">
    <name type="scientific">Megasphaera micronuciformis F0359</name>
    <dbReference type="NCBI Taxonomy" id="706434"/>
    <lineage>
        <taxon>Bacteria</taxon>
        <taxon>Bacillati</taxon>
        <taxon>Bacillota</taxon>
        <taxon>Negativicutes</taxon>
        <taxon>Veillonellales</taxon>
        <taxon>Veillonellaceae</taxon>
        <taxon>Megasphaera</taxon>
    </lineage>
</organism>
<evidence type="ECO:0000313" key="15">
    <source>
        <dbReference type="Proteomes" id="UP000003195"/>
    </source>
</evidence>
<dbReference type="InterPro" id="IPR001915">
    <property type="entry name" value="Peptidase_M48"/>
</dbReference>
<feature type="binding site" evidence="12">
    <location>
        <position position="206"/>
    </location>
    <ligand>
        <name>Zn(2+)</name>
        <dbReference type="ChEBI" id="CHEBI:29105"/>
        <note>catalytic</note>
    </ligand>
</feature>
<feature type="binding site" evidence="12">
    <location>
        <position position="132"/>
    </location>
    <ligand>
        <name>Zn(2+)</name>
        <dbReference type="ChEBI" id="CHEBI:29105"/>
        <note>catalytic</note>
    </ligand>
</feature>
<dbReference type="OrthoDB" id="15218at2"/>
<keyword evidence="4 12" id="KW-0645">Protease</keyword>
<dbReference type="eggNOG" id="COG0501">
    <property type="taxonomic scope" value="Bacteria"/>
</dbReference>
<evidence type="ECO:0000256" key="5">
    <source>
        <dbReference type="ARBA" id="ARBA00022692"/>
    </source>
</evidence>
<keyword evidence="9 12" id="KW-1133">Transmembrane helix</keyword>
<feature type="transmembrane region" description="Helical" evidence="12">
    <location>
        <begin position="7"/>
        <end position="24"/>
    </location>
</feature>
<feature type="active site" evidence="12">
    <location>
        <position position="129"/>
    </location>
</feature>
<dbReference type="InterPro" id="IPR050083">
    <property type="entry name" value="HtpX_protease"/>
</dbReference>
<dbReference type="STRING" id="706434.HMPREF9429_01015"/>
<keyword evidence="11 12" id="KW-0472">Membrane</keyword>
<dbReference type="NCBIfam" id="NF002826">
    <property type="entry name" value="PRK03001.1"/>
    <property type="match status" value="1"/>
</dbReference>
<keyword evidence="10 12" id="KW-0482">Metalloprotease</keyword>
<evidence type="ECO:0000256" key="12">
    <source>
        <dbReference type="HAMAP-Rule" id="MF_00188"/>
    </source>
</evidence>
<evidence type="ECO:0000256" key="1">
    <source>
        <dbReference type="ARBA" id="ARBA00004651"/>
    </source>
</evidence>
<dbReference type="GO" id="GO:0005886">
    <property type="term" value="C:plasma membrane"/>
    <property type="evidence" value="ECO:0007669"/>
    <property type="project" value="UniProtKB-SubCell"/>
</dbReference>
<keyword evidence="6 12" id="KW-0479">Metal-binding</keyword>
<evidence type="ECO:0000256" key="9">
    <source>
        <dbReference type="ARBA" id="ARBA00022989"/>
    </source>
</evidence>
<dbReference type="Proteomes" id="UP000003195">
    <property type="component" value="Unassembled WGS sequence"/>
</dbReference>
<evidence type="ECO:0000313" key="14">
    <source>
        <dbReference type="EMBL" id="EFQ03833.1"/>
    </source>
</evidence>
<evidence type="ECO:0000256" key="8">
    <source>
        <dbReference type="ARBA" id="ARBA00022833"/>
    </source>
</evidence>
<dbReference type="CDD" id="cd07336">
    <property type="entry name" value="M48B_HtpX_like"/>
    <property type="match status" value="1"/>
</dbReference>
<feature type="transmembrane region" description="Helical" evidence="12">
    <location>
        <begin position="180"/>
        <end position="201"/>
    </location>
</feature>
<evidence type="ECO:0000256" key="6">
    <source>
        <dbReference type="ARBA" id="ARBA00022723"/>
    </source>
</evidence>
<name>E2ZCR2_9FIRM</name>
<comment type="cofactor">
    <cofactor evidence="12">
        <name>Zn(2+)</name>
        <dbReference type="ChEBI" id="CHEBI:29105"/>
    </cofactor>
    <text evidence="12">Binds 1 zinc ion per subunit.</text>
</comment>
<evidence type="ECO:0000256" key="11">
    <source>
        <dbReference type="ARBA" id="ARBA00023136"/>
    </source>
</evidence>
<dbReference type="EMBL" id="AECS01000037">
    <property type="protein sequence ID" value="EFQ03833.1"/>
    <property type="molecule type" value="Genomic_DNA"/>
</dbReference>
<feature type="binding site" evidence="12">
    <location>
        <position position="128"/>
    </location>
    <ligand>
        <name>Zn(2+)</name>
        <dbReference type="ChEBI" id="CHEBI:29105"/>
        <note>catalytic</note>
    </ligand>
</feature>
<dbReference type="InterPro" id="IPR022919">
    <property type="entry name" value="Pept_M48_protease_HtpX"/>
</dbReference>
<dbReference type="PANTHER" id="PTHR43221">
    <property type="entry name" value="PROTEASE HTPX"/>
    <property type="match status" value="1"/>
</dbReference>
<dbReference type="GO" id="GO:0004222">
    <property type="term" value="F:metalloendopeptidase activity"/>
    <property type="evidence" value="ECO:0007669"/>
    <property type="project" value="UniProtKB-UniRule"/>
</dbReference>
<evidence type="ECO:0000256" key="10">
    <source>
        <dbReference type="ARBA" id="ARBA00023049"/>
    </source>
</evidence>
<protein>
    <recommendedName>
        <fullName evidence="12">Protease HtpX homolog</fullName>
        <ecNumber evidence="12">3.4.24.-</ecNumber>
    </recommendedName>
</protein>
<keyword evidence="3 12" id="KW-1003">Cell membrane</keyword>
<dbReference type="HAMAP" id="MF_00188">
    <property type="entry name" value="Pept_M48_protease_HtpX"/>
    <property type="match status" value="1"/>
</dbReference>
<proteinExistence type="inferred from homology"/>